<gene>
    <name evidence="1" type="ORF">RC74_12225</name>
</gene>
<name>A0A126V0R7_9RHOB</name>
<proteinExistence type="predicted"/>
<dbReference type="InterPro" id="IPR052042">
    <property type="entry name" value="Tail_sheath_structural"/>
</dbReference>
<evidence type="ECO:0008006" key="3">
    <source>
        <dbReference type="Google" id="ProtNLM"/>
    </source>
</evidence>
<organism evidence="1 2">
    <name type="scientific">Falsihalocynthiibacter arcticus</name>
    <dbReference type="NCBI Taxonomy" id="1579316"/>
    <lineage>
        <taxon>Bacteria</taxon>
        <taxon>Pseudomonadati</taxon>
        <taxon>Pseudomonadota</taxon>
        <taxon>Alphaproteobacteria</taxon>
        <taxon>Rhodobacterales</taxon>
        <taxon>Roseobacteraceae</taxon>
        <taxon>Falsihalocynthiibacter</taxon>
    </lineage>
</organism>
<dbReference type="PANTHER" id="PTHR35861:SF1">
    <property type="entry name" value="PHAGE TAIL SHEATH PROTEIN"/>
    <property type="match status" value="1"/>
</dbReference>
<evidence type="ECO:0000313" key="1">
    <source>
        <dbReference type="EMBL" id="AML51931.1"/>
    </source>
</evidence>
<dbReference type="Gene3D" id="3.40.50.11780">
    <property type="match status" value="1"/>
</dbReference>
<keyword evidence="2" id="KW-1185">Reference proteome</keyword>
<sequence length="510" mass="52786">MSYQAPGVYIKYVTDGPLTIRAASTSVAVFIGATKIGGSVAADKSVKATSITNARDYANAFTTLGSSTGPVSLPTTNDQAVDHMGMAIAGFYANGGGLAYVVSTKSDVASVAASGDFKLVNGAIELAFTAIALSAGAWGNDAAIAFSASDSGAGYVDIEITLSCHSDATTPAPKVERYLGIAIEDVADLQSSIVTFTSITTDPATELDTAVAAASATLALEDGTNSAAGAASYAEIFEELKGIDDISLITLPDLEWNTAGKPSIQAGIAHAQFMKDRMVLAQTEDAVADWANAGLPTIEYASYYHPKGTVVLKNGAGESVTATTGLTGHLAGIIARTDADKGAWTAAAGTHADVRGIAALTKSISQSRQGAINSNNVNAVRYINGTPTVWGARTRHVSGIYEYQPVMRTAFLIADSLRGALQQAVFAKNTEVLWANLKASVSGFLTGLYSQGAFQGNTPSQAFEVACGLGESMTQAEIDTGLLRVTVRFRAAKPAEFIEVQVEQLFADSL</sequence>
<dbReference type="EMBL" id="CP014327">
    <property type="protein sequence ID" value="AML51931.1"/>
    <property type="molecule type" value="Genomic_DNA"/>
</dbReference>
<dbReference type="Proteomes" id="UP000070371">
    <property type="component" value="Chromosome"/>
</dbReference>
<dbReference type="RefSeq" id="WP_039004701.1">
    <property type="nucleotide sequence ID" value="NZ_CP014327.1"/>
</dbReference>
<dbReference type="KEGG" id="hat:RC74_12225"/>
<dbReference type="PANTHER" id="PTHR35861">
    <property type="match status" value="1"/>
</dbReference>
<evidence type="ECO:0000313" key="2">
    <source>
        <dbReference type="Proteomes" id="UP000070371"/>
    </source>
</evidence>
<dbReference type="STRING" id="1579316.RC74_12225"/>
<dbReference type="OrthoDB" id="9767864at2"/>
<dbReference type="AlphaFoldDB" id="A0A126V0R7"/>
<accession>A0A126V0R7</accession>
<reference evidence="1 2" key="1">
    <citation type="submission" date="2016-02" db="EMBL/GenBank/DDBJ databases">
        <title>Complete genome sequence of Halocynthiibacter arcticus PAMC 20958t from arctic marine sediment.</title>
        <authorList>
            <person name="Lee Y.M."/>
            <person name="Baek K."/>
            <person name="Lee H.K."/>
            <person name="Shin S.C."/>
        </authorList>
    </citation>
    <scope>NUCLEOTIDE SEQUENCE [LARGE SCALE GENOMIC DNA]</scope>
    <source>
        <strain evidence="1">PAMC 20958</strain>
    </source>
</reference>
<protein>
    <recommendedName>
        <fullName evidence="3">Phage tail protein</fullName>
    </recommendedName>
</protein>